<dbReference type="GO" id="GO:0043190">
    <property type="term" value="C:ATP-binding cassette (ABC) transporter complex"/>
    <property type="evidence" value="ECO:0007669"/>
    <property type="project" value="InterPro"/>
</dbReference>
<feature type="domain" description="ABC-type glycine betaine transport system substrate-binding" evidence="1">
    <location>
        <begin position="1"/>
        <end position="94"/>
    </location>
</feature>
<comment type="caution">
    <text evidence="2">The sequence shown here is derived from an EMBL/GenBank/DDBJ whole genome shotgun (WGS) entry which is preliminary data.</text>
</comment>
<reference evidence="2" key="1">
    <citation type="journal article" date="2014" name="Front. Microbiol.">
        <title>High frequency of phylogenetically diverse reductive dehalogenase-homologous genes in deep subseafloor sedimentary metagenomes.</title>
        <authorList>
            <person name="Kawai M."/>
            <person name="Futagami T."/>
            <person name="Toyoda A."/>
            <person name="Takaki Y."/>
            <person name="Nishi S."/>
            <person name="Hori S."/>
            <person name="Arai W."/>
            <person name="Tsubouchi T."/>
            <person name="Morono Y."/>
            <person name="Uchiyama I."/>
            <person name="Ito T."/>
            <person name="Fujiyama A."/>
            <person name="Inagaki F."/>
            <person name="Takami H."/>
        </authorList>
    </citation>
    <scope>NUCLEOTIDE SEQUENCE</scope>
    <source>
        <strain evidence="2">Expedition CK06-06</strain>
    </source>
</reference>
<dbReference type="Pfam" id="PF04069">
    <property type="entry name" value="OpuAC"/>
    <property type="match status" value="1"/>
</dbReference>
<dbReference type="InterPro" id="IPR007210">
    <property type="entry name" value="ABC_Gly_betaine_transp_sub-bd"/>
</dbReference>
<evidence type="ECO:0000259" key="1">
    <source>
        <dbReference type="Pfam" id="PF04069"/>
    </source>
</evidence>
<dbReference type="Gene3D" id="3.40.190.100">
    <property type="entry name" value="Glycine betaine-binding periplasmic protein, domain 2"/>
    <property type="match status" value="1"/>
</dbReference>
<dbReference type="SUPFAM" id="SSF53850">
    <property type="entry name" value="Periplasmic binding protein-like II"/>
    <property type="match status" value="1"/>
</dbReference>
<name>X1R4N9_9ZZZZ</name>
<dbReference type="GO" id="GO:0022857">
    <property type="term" value="F:transmembrane transporter activity"/>
    <property type="evidence" value="ECO:0007669"/>
    <property type="project" value="InterPro"/>
</dbReference>
<gene>
    <name evidence="2" type="ORF">S12H4_25596</name>
</gene>
<protein>
    <recommendedName>
        <fullName evidence="1">ABC-type glycine betaine transport system substrate-binding domain-containing protein</fullName>
    </recommendedName>
</protein>
<proteinExistence type="predicted"/>
<evidence type="ECO:0000313" key="2">
    <source>
        <dbReference type="EMBL" id="GAI75727.1"/>
    </source>
</evidence>
<accession>X1R4N9</accession>
<feature type="non-terminal residue" evidence="2">
    <location>
        <position position="1"/>
    </location>
</feature>
<sequence length="118" mass="13191">GYYWEPTTALGMYDMTHVGEPAYSEAVWNDNHGCAYPAVQVNICVTASLRDRAPEVVAFLENYETTDALTLAALKYMGDNDTTAEEAAIWFLQEYETLWTQWVPSDIADKVKDALSGL</sequence>
<dbReference type="AlphaFoldDB" id="X1R4N9"/>
<dbReference type="Gene3D" id="3.40.190.10">
    <property type="entry name" value="Periplasmic binding protein-like II"/>
    <property type="match status" value="1"/>
</dbReference>
<organism evidence="2">
    <name type="scientific">marine sediment metagenome</name>
    <dbReference type="NCBI Taxonomy" id="412755"/>
    <lineage>
        <taxon>unclassified sequences</taxon>
        <taxon>metagenomes</taxon>
        <taxon>ecological metagenomes</taxon>
    </lineage>
</organism>
<dbReference type="EMBL" id="BARW01014438">
    <property type="protein sequence ID" value="GAI75727.1"/>
    <property type="molecule type" value="Genomic_DNA"/>
</dbReference>